<keyword evidence="3" id="KW-0812">Transmembrane</keyword>
<dbReference type="Gene3D" id="6.10.250.2080">
    <property type="match status" value="1"/>
</dbReference>
<accession>A0ABQ4NM48</accession>
<dbReference type="Pfam" id="PF01312">
    <property type="entry name" value="Bac_export_2"/>
    <property type="match status" value="1"/>
</dbReference>
<evidence type="ECO:0000313" key="5">
    <source>
        <dbReference type="Proteomes" id="UP000786693"/>
    </source>
</evidence>
<comment type="similarity">
    <text evidence="1">Belongs to the type III secretion exporter family.</text>
</comment>
<name>A0ABQ4NM48_9RHOB</name>
<sequence>MSQEESGAEKTHEATPQKLSEARKKGEIVKSQDVAVAASYIGAFLCLAIAAGPATDLLINAGGALLQDADGMAEALRDRGSGYGGVVLWATLGSTGLLVGPMAGLVLVVLFAQQAIVVAPSKLRPRLSKISILSNAKNKFGANGLFEFAKSAAKMATYSALLAYVITSNLDDIVVSAALEPRKVVTLIPDMLGQFLLAVIIASATIATADYLWQRHSHLAKHRMTRQEVLDETKQSEGDPHLKARRRQRGQELATNKMLQDVPDAAVIVVNPTHYAVALKWSPMDPTPPVCVAKGVDEIAAKIREVATDNDVPIFSDPPTARALHASVDLGDIIDREHFAAVAAAIRFAQEMQQKAKAK</sequence>
<feature type="transmembrane region" description="Helical" evidence="3">
    <location>
        <begin position="191"/>
        <end position="213"/>
    </location>
</feature>
<dbReference type="InterPro" id="IPR006135">
    <property type="entry name" value="T3SS_substrate_exporter"/>
</dbReference>
<feature type="transmembrane region" description="Helical" evidence="3">
    <location>
        <begin position="34"/>
        <end position="54"/>
    </location>
</feature>
<dbReference type="PANTHER" id="PTHR30531">
    <property type="entry name" value="FLAGELLAR BIOSYNTHETIC PROTEIN FLHB"/>
    <property type="match status" value="1"/>
</dbReference>
<comment type="caution">
    <text evidence="4">The sequence shown here is derived from an EMBL/GenBank/DDBJ whole genome shotgun (WGS) entry which is preliminary data.</text>
</comment>
<keyword evidence="4" id="KW-0966">Cell projection</keyword>
<keyword evidence="4" id="KW-0969">Cilium</keyword>
<protein>
    <submittedName>
        <fullName evidence="4">Flagellar biosynthetic protein FlhB</fullName>
    </submittedName>
</protein>
<reference evidence="4 5" key="1">
    <citation type="submission" date="2021-05" db="EMBL/GenBank/DDBJ databases">
        <title>Bacteria Genome sequencing.</title>
        <authorList>
            <person name="Takabe Y."/>
            <person name="Nakajima Y."/>
            <person name="Suzuki S."/>
            <person name="Shiozaki T."/>
        </authorList>
    </citation>
    <scope>NUCLEOTIDE SEQUENCE [LARGE SCALE GENOMIC DNA]</scope>
    <source>
        <strain evidence="4 5">AI_62</strain>
    </source>
</reference>
<feature type="compositionally biased region" description="Basic and acidic residues" evidence="2">
    <location>
        <begin position="7"/>
        <end position="22"/>
    </location>
</feature>
<dbReference type="SUPFAM" id="SSF160544">
    <property type="entry name" value="EscU C-terminal domain-like"/>
    <property type="match status" value="1"/>
</dbReference>
<dbReference type="EMBL" id="BPFH01000003">
    <property type="protein sequence ID" value="GIT95464.1"/>
    <property type="molecule type" value="Genomic_DNA"/>
</dbReference>
<keyword evidence="4" id="KW-0282">Flagellum</keyword>
<feature type="transmembrane region" description="Helical" evidence="3">
    <location>
        <begin position="86"/>
        <end position="119"/>
    </location>
</feature>
<feature type="region of interest" description="Disordered" evidence="2">
    <location>
        <begin position="1"/>
        <end position="22"/>
    </location>
</feature>
<dbReference type="RefSeq" id="WP_220748953.1">
    <property type="nucleotide sequence ID" value="NZ_BPFH01000003.1"/>
</dbReference>
<keyword evidence="3" id="KW-1133">Transmembrane helix</keyword>
<evidence type="ECO:0000256" key="3">
    <source>
        <dbReference type="SAM" id="Phobius"/>
    </source>
</evidence>
<organism evidence="4 5">
    <name type="scientific">Jannaschia pagri</name>
    <dbReference type="NCBI Taxonomy" id="2829797"/>
    <lineage>
        <taxon>Bacteria</taxon>
        <taxon>Pseudomonadati</taxon>
        <taxon>Pseudomonadota</taxon>
        <taxon>Alphaproteobacteria</taxon>
        <taxon>Rhodobacterales</taxon>
        <taxon>Roseobacteraceae</taxon>
        <taxon>Jannaschia</taxon>
    </lineage>
</organism>
<keyword evidence="3" id="KW-0472">Membrane</keyword>
<feature type="compositionally biased region" description="Basic and acidic residues" evidence="2">
    <location>
        <begin position="230"/>
        <end position="242"/>
    </location>
</feature>
<keyword evidence="5" id="KW-1185">Reference proteome</keyword>
<dbReference type="Proteomes" id="UP000786693">
    <property type="component" value="Unassembled WGS sequence"/>
</dbReference>
<dbReference type="Gene3D" id="3.40.1690.10">
    <property type="entry name" value="secretion proteins EscU"/>
    <property type="match status" value="1"/>
</dbReference>
<evidence type="ECO:0000256" key="1">
    <source>
        <dbReference type="ARBA" id="ARBA00010690"/>
    </source>
</evidence>
<proteinExistence type="inferred from homology"/>
<gene>
    <name evidence="4" type="primary">flhB</name>
    <name evidence="4" type="ORF">JANAI62_20870</name>
</gene>
<evidence type="ECO:0000256" key="2">
    <source>
        <dbReference type="SAM" id="MobiDB-lite"/>
    </source>
</evidence>
<dbReference type="PRINTS" id="PR00950">
    <property type="entry name" value="TYPE3IMSPROT"/>
</dbReference>
<dbReference type="PANTHER" id="PTHR30531:SF12">
    <property type="entry name" value="FLAGELLAR BIOSYNTHETIC PROTEIN FLHB"/>
    <property type="match status" value="1"/>
</dbReference>
<evidence type="ECO:0000313" key="4">
    <source>
        <dbReference type="EMBL" id="GIT95464.1"/>
    </source>
</evidence>
<dbReference type="InterPro" id="IPR029025">
    <property type="entry name" value="T3SS_substrate_exporter_C"/>
</dbReference>
<feature type="region of interest" description="Disordered" evidence="2">
    <location>
        <begin position="230"/>
        <end position="249"/>
    </location>
</feature>